<gene>
    <name evidence="2" type="ORF">FNU76_13605</name>
</gene>
<dbReference type="OrthoDB" id="1551288at2"/>
<name>A0A516SH14_9NEIS</name>
<proteinExistence type="predicted"/>
<dbReference type="RefSeq" id="WP_144278711.1">
    <property type="nucleotide sequence ID" value="NZ_CP041730.1"/>
</dbReference>
<feature type="signal peptide" evidence="1">
    <location>
        <begin position="1"/>
        <end position="26"/>
    </location>
</feature>
<dbReference type="InterPro" id="IPR018740">
    <property type="entry name" value="DUF2282_membr"/>
</dbReference>
<protein>
    <submittedName>
        <fullName evidence="2">DUF2282 domain-containing protein</fullName>
    </submittedName>
</protein>
<sequence length="89" mass="9105">MDKKHALIAGALTSLIALSLSGGAMADEKAAKEKCYGVAKAGKNDCASANGSHSCAAQTKIDNDPNDWKYVAKGTCDKMGGSTEAGKKK</sequence>
<accession>A0A516SH14</accession>
<evidence type="ECO:0000256" key="1">
    <source>
        <dbReference type="SAM" id="SignalP"/>
    </source>
</evidence>
<dbReference type="Pfam" id="PF10048">
    <property type="entry name" value="DUF2282"/>
    <property type="match status" value="1"/>
</dbReference>
<reference evidence="3" key="1">
    <citation type="submission" date="2019-07" db="EMBL/GenBank/DDBJ databases">
        <title>Chitinimonas sp. nov., isolated from Ny-Alesund, arctica soil.</title>
        <authorList>
            <person name="Xu Q."/>
            <person name="Peng F."/>
        </authorList>
    </citation>
    <scope>NUCLEOTIDE SEQUENCE [LARGE SCALE GENOMIC DNA]</scope>
    <source>
        <strain evidence="3">R3-44</strain>
    </source>
</reference>
<evidence type="ECO:0000313" key="3">
    <source>
        <dbReference type="Proteomes" id="UP000317550"/>
    </source>
</evidence>
<dbReference type="KEGG" id="cari:FNU76_13605"/>
<keyword evidence="1" id="KW-0732">Signal</keyword>
<evidence type="ECO:0000313" key="2">
    <source>
        <dbReference type="EMBL" id="QDQ27318.1"/>
    </source>
</evidence>
<organism evidence="2 3">
    <name type="scientific">Chitinimonas arctica</name>
    <dbReference type="NCBI Taxonomy" id="2594795"/>
    <lineage>
        <taxon>Bacteria</taxon>
        <taxon>Pseudomonadati</taxon>
        <taxon>Pseudomonadota</taxon>
        <taxon>Betaproteobacteria</taxon>
        <taxon>Neisseriales</taxon>
        <taxon>Chitinibacteraceae</taxon>
        <taxon>Chitinimonas</taxon>
    </lineage>
</organism>
<dbReference type="AlphaFoldDB" id="A0A516SH14"/>
<dbReference type="Proteomes" id="UP000317550">
    <property type="component" value="Chromosome"/>
</dbReference>
<dbReference type="EMBL" id="CP041730">
    <property type="protein sequence ID" value="QDQ27318.1"/>
    <property type="molecule type" value="Genomic_DNA"/>
</dbReference>
<keyword evidence="3" id="KW-1185">Reference proteome</keyword>
<feature type="chain" id="PRO_5022240142" evidence="1">
    <location>
        <begin position="27"/>
        <end position="89"/>
    </location>
</feature>